<gene>
    <name evidence="1" type="ORF">KYI10_11605</name>
</gene>
<name>A0AAT9P9F0_9STAP</name>
<proteinExistence type="predicted"/>
<protein>
    <submittedName>
        <fullName evidence="1">Uncharacterized protein</fullName>
    </submittedName>
</protein>
<organism evidence="1">
    <name type="scientific">Macrococcus psychrotolerans</name>
    <dbReference type="NCBI Taxonomy" id="3039389"/>
    <lineage>
        <taxon>Bacteria</taxon>
        <taxon>Bacillati</taxon>
        <taxon>Bacillota</taxon>
        <taxon>Bacilli</taxon>
        <taxon>Bacillales</taxon>
        <taxon>Staphylococcaceae</taxon>
        <taxon>Macrococcus</taxon>
    </lineage>
</organism>
<accession>A0AAT9P9F0</accession>
<dbReference type="EMBL" id="CP079956">
    <property type="protein sequence ID" value="QYA34039.1"/>
    <property type="molecule type" value="Genomic_DNA"/>
</dbReference>
<keyword evidence="1" id="KW-0614">Plasmid</keyword>
<sequence length="103" mass="12309">MNVLTVTSASKETFLTFEDLIVQIESLVSDLNTKLEVRNLYEFLAFNETDYNEYWDYDEDGEVFVSKREQIESDLIEFIKKNLTDKYSFDYPNLVDETKDYSW</sequence>
<evidence type="ECO:0000313" key="1">
    <source>
        <dbReference type="EMBL" id="QYA34039.1"/>
    </source>
</evidence>
<dbReference type="AlphaFoldDB" id="A0AAT9P9F0"/>
<reference evidence="1" key="1">
    <citation type="submission" date="2024-06" db="EMBL/GenBank/DDBJ databases">
        <title>Prevalence and characterization of methicillin-resistant Macrococcus spp. in food producing animals and meat in Switzerland in 2019.</title>
        <authorList>
            <person name="Keller J.E."/>
            <person name="Schwendener S."/>
            <person name="Neuenschwander J."/>
            <person name="Overesch G."/>
            <person name="Perreten V."/>
        </authorList>
    </citation>
    <scope>NUCLEOTIDE SEQUENCE</scope>
    <source>
        <strain evidence="1">19Msa1099</strain>
        <plasmid evidence="1">p19Msa1047_11</plasmid>
    </source>
</reference>
<geneLocation type="plasmid" evidence="1">
    <name>p19Msa1047_11</name>
</geneLocation>